<dbReference type="RefSeq" id="WP_047426527.1">
    <property type="nucleotide sequence ID" value="NZ_CCEG01000006.1"/>
</dbReference>
<organism evidence="2 3">
    <name type="scientific">Staphylococcus schweitzeri</name>
    <dbReference type="NCBI Taxonomy" id="1654388"/>
    <lineage>
        <taxon>Bacteria</taxon>
        <taxon>Bacillati</taxon>
        <taxon>Bacillota</taxon>
        <taxon>Bacilli</taxon>
        <taxon>Bacillales</taxon>
        <taxon>Staphylococcaceae</taxon>
        <taxon>Staphylococcus</taxon>
    </lineage>
</organism>
<dbReference type="Proteomes" id="UP000044616">
    <property type="component" value="Unassembled WGS sequence"/>
</dbReference>
<feature type="transmembrane region" description="Helical" evidence="1">
    <location>
        <begin position="115"/>
        <end position="134"/>
    </location>
</feature>
<feature type="transmembrane region" description="Helical" evidence="1">
    <location>
        <begin position="221"/>
        <end position="246"/>
    </location>
</feature>
<keyword evidence="1" id="KW-0472">Membrane</keyword>
<gene>
    <name evidence="2" type="ORF">ERS140147_02371</name>
</gene>
<feature type="transmembrane region" description="Helical" evidence="1">
    <location>
        <begin position="88"/>
        <end position="109"/>
    </location>
</feature>
<accession>A0A077W2G3</accession>
<feature type="transmembrane region" description="Helical" evidence="1">
    <location>
        <begin position="36"/>
        <end position="59"/>
    </location>
</feature>
<keyword evidence="1" id="KW-1133">Transmembrane helix</keyword>
<feature type="transmembrane region" description="Helical" evidence="1">
    <location>
        <begin position="266"/>
        <end position="290"/>
    </location>
</feature>
<proteinExistence type="predicted"/>
<dbReference type="PANTHER" id="PTHR37814:SF1">
    <property type="entry name" value="MEMBRANE PROTEIN"/>
    <property type="match status" value="1"/>
</dbReference>
<protein>
    <submittedName>
        <fullName evidence="2">Membrane spanning protein</fullName>
    </submittedName>
</protein>
<dbReference type="AlphaFoldDB" id="A0A077W2G3"/>
<name>A0A077W2G3_9STAP</name>
<sequence>MRILKESIIVAFAFVGVVVGAGFATGQEIFQFFTSHGAYSISGIIVTGLLITLGGMIVMHTGHHLKSRNHSDSINYFLYPSIARGFDIILTMFMLSLAIIMTAGGASTIHQSFNLPYWLSALILVVFILATLFLKFDRLIAVLGGVTPFLIAIVIMIAVYYFTTSHLDFTAANNDAQIHKQKSLSPGWWFDAINYASLQIAAAFSFLSVMGSKVKYRDSTLYGGLIGGLIITFLLMMINLGLISQFDKIKHVDLPTLKLATQMSPSIGIIMSVIMILVIYNTVVGLMYAFASRFSVPFSKRYFIIIITMAVITYISTFIGFISLIGKVFPIMGLFGFILLIPVIYKGVIKRITGKSHID</sequence>
<dbReference type="EMBL" id="CCEH01000027">
    <property type="protein sequence ID" value="CDR29167.1"/>
    <property type="molecule type" value="Genomic_DNA"/>
</dbReference>
<dbReference type="PANTHER" id="PTHR37814">
    <property type="entry name" value="CONSERVED MEMBRANE PROTEIN"/>
    <property type="match status" value="1"/>
</dbReference>
<evidence type="ECO:0000313" key="2">
    <source>
        <dbReference type="EMBL" id="CDR29167.1"/>
    </source>
</evidence>
<keyword evidence="1" id="KW-0812">Transmembrane</keyword>
<reference evidence="2 3" key="1">
    <citation type="submission" date="2014-05" db="EMBL/GenBank/DDBJ databases">
        <authorList>
            <person name="Aslett A.Martin."/>
            <person name="De Silva Nishadi"/>
        </authorList>
    </citation>
    <scope>NUCLEOTIDE SEQUENCE [LARGE SCALE GENOMIC DNA]</scope>
</reference>
<evidence type="ECO:0000256" key="1">
    <source>
        <dbReference type="SAM" id="Phobius"/>
    </source>
</evidence>
<feature type="transmembrane region" description="Helical" evidence="1">
    <location>
        <begin position="302"/>
        <end position="322"/>
    </location>
</feature>
<feature type="transmembrane region" description="Helical" evidence="1">
    <location>
        <begin position="192"/>
        <end position="209"/>
    </location>
</feature>
<dbReference type="InterPro" id="IPR038728">
    <property type="entry name" value="YkvI-like"/>
</dbReference>
<feature type="transmembrane region" description="Helical" evidence="1">
    <location>
        <begin position="141"/>
        <end position="162"/>
    </location>
</feature>
<evidence type="ECO:0000313" key="3">
    <source>
        <dbReference type="Proteomes" id="UP000044616"/>
    </source>
</evidence>
<feature type="transmembrane region" description="Helical" evidence="1">
    <location>
        <begin position="328"/>
        <end position="345"/>
    </location>
</feature>